<feature type="region of interest" description="Disordered" evidence="1">
    <location>
        <begin position="75"/>
        <end position="98"/>
    </location>
</feature>
<protein>
    <submittedName>
        <fullName evidence="2">Uncharacterized protein</fullName>
    </submittedName>
</protein>
<dbReference type="Proteomes" id="UP000092177">
    <property type="component" value="Chromosome 10"/>
</dbReference>
<organism evidence="2 3">
    <name type="scientific">Colletotrichum higginsianum (strain IMI 349063)</name>
    <name type="common">Crucifer anthracnose fungus</name>
    <dbReference type="NCBI Taxonomy" id="759273"/>
    <lineage>
        <taxon>Eukaryota</taxon>
        <taxon>Fungi</taxon>
        <taxon>Dikarya</taxon>
        <taxon>Ascomycota</taxon>
        <taxon>Pezizomycotina</taxon>
        <taxon>Sordariomycetes</taxon>
        <taxon>Hypocreomycetidae</taxon>
        <taxon>Glomerellales</taxon>
        <taxon>Glomerellaceae</taxon>
        <taxon>Colletotrichum</taxon>
        <taxon>Colletotrichum destructivum species complex</taxon>
    </lineage>
</organism>
<dbReference type="RefSeq" id="XP_018151525.1">
    <property type="nucleotide sequence ID" value="XM_018309207.1"/>
</dbReference>
<proteinExistence type="predicted"/>
<keyword evidence="3" id="KW-1185">Reference proteome</keyword>
<comment type="caution">
    <text evidence="2">The sequence shown here is derived from an EMBL/GenBank/DDBJ whole genome shotgun (WGS) entry which is preliminary data.</text>
</comment>
<name>A0A1B7XTB6_COLHI</name>
<dbReference type="AlphaFoldDB" id="A0A1B7XTB6"/>
<gene>
    <name evidence="2" type="ORF">CH63R_14233</name>
</gene>
<dbReference type="GeneID" id="28873314"/>
<evidence type="ECO:0000313" key="3">
    <source>
        <dbReference type="Proteomes" id="UP000092177"/>
    </source>
</evidence>
<dbReference type="EMBL" id="LTAN01000010">
    <property type="protein sequence ID" value="OBR03007.1"/>
    <property type="molecule type" value="Genomic_DNA"/>
</dbReference>
<sequence length="98" mass="11039">MFLLWSSPGRSRLSFGPWRHEPMCFSGWCRLPLIYPMLDHHFKLRVTLDCIYASTALAAAGEPWVLRADVNVGSVNSTEKPGSPGNRPRLLTDPPPYQ</sequence>
<dbReference type="VEuPathDB" id="FungiDB:CH63R_14233"/>
<evidence type="ECO:0000313" key="2">
    <source>
        <dbReference type="EMBL" id="OBR03007.1"/>
    </source>
</evidence>
<evidence type="ECO:0000256" key="1">
    <source>
        <dbReference type="SAM" id="MobiDB-lite"/>
    </source>
</evidence>
<dbReference type="KEGG" id="chig:CH63R_14233"/>
<reference evidence="3" key="1">
    <citation type="journal article" date="2017" name="BMC Genomics">
        <title>Gapless genome assembly of Colletotrichum higginsianum reveals chromosome structure and association of transposable elements with secondary metabolite gene clusters.</title>
        <authorList>
            <person name="Dallery J.-F."/>
            <person name="Lapalu N."/>
            <person name="Zampounis A."/>
            <person name="Pigne S."/>
            <person name="Luyten I."/>
            <person name="Amselem J."/>
            <person name="Wittenberg A.H.J."/>
            <person name="Zhou S."/>
            <person name="de Queiroz M.V."/>
            <person name="Robin G.P."/>
            <person name="Auger A."/>
            <person name="Hainaut M."/>
            <person name="Henrissat B."/>
            <person name="Kim K.-T."/>
            <person name="Lee Y.-H."/>
            <person name="Lespinet O."/>
            <person name="Schwartz D.C."/>
            <person name="Thon M.R."/>
            <person name="O'Connell R.J."/>
        </authorList>
    </citation>
    <scope>NUCLEOTIDE SEQUENCE [LARGE SCALE GENOMIC DNA]</scope>
    <source>
        <strain evidence="3">IMI 349063</strain>
    </source>
</reference>
<accession>A0A1B7XTB6</accession>